<keyword evidence="8 10" id="KW-0472">Membrane</keyword>
<proteinExistence type="predicted"/>
<evidence type="ECO:0000256" key="2">
    <source>
        <dbReference type="ARBA" id="ARBA00022448"/>
    </source>
</evidence>
<evidence type="ECO:0000256" key="3">
    <source>
        <dbReference type="ARBA" id="ARBA00022692"/>
    </source>
</evidence>
<evidence type="ECO:0000256" key="7">
    <source>
        <dbReference type="ARBA" id="ARBA00023121"/>
    </source>
</evidence>
<keyword evidence="13" id="KW-1185">Reference proteome</keyword>
<dbReference type="Pfam" id="PF10296">
    <property type="entry name" value="MMM1"/>
    <property type="match status" value="1"/>
</dbReference>
<feature type="transmembrane region" description="Helical" evidence="10">
    <location>
        <begin position="59"/>
        <end position="86"/>
    </location>
</feature>
<keyword evidence="2" id="KW-0813">Transport</keyword>
<dbReference type="RefSeq" id="XP_002676581.1">
    <property type="nucleotide sequence ID" value="XM_002676535.1"/>
</dbReference>
<dbReference type="GO" id="GO:0008289">
    <property type="term" value="F:lipid binding"/>
    <property type="evidence" value="ECO:0007669"/>
    <property type="project" value="UniProtKB-KW"/>
</dbReference>
<protein>
    <submittedName>
        <fullName evidence="12">Predicted protein</fullName>
    </submittedName>
</protein>
<dbReference type="GO" id="GO:0005789">
    <property type="term" value="C:endoplasmic reticulum membrane"/>
    <property type="evidence" value="ECO:0007669"/>
    <property type="project" value="UniProtKB-SubCell"/>
</dbReference>
<feature type="transmembrane region" description="Helical" evidence="10">
    <location>
        <begin position="21"/>
        <end position="39"/>
    </location>
</feature>
<evidence type="ECO:0000256" key="4">
    <source>
        <dbReference type="ARBA" id="ARBA00022824"/>
    </source>
</evidence>
<dbReference type="GeneID" id="8850050"/>
<dbReference type="PANTHER" id="PTHR13466">
    <property type="entry name" value="TEX2 PROTEIN-RELATED"/>
    <property type="match status" value="1"/>
</dbReference>
<evidence type="ECO:0000256" key="10">
    <source>
        <dbReference type="SAM" id="Phobius"/>
    </source>
</evidence>
<feature type="domain" description="SMP-LTD" evidence="11">
    <location>
        <begin position="129"/>
        <end position="320"/>
    </location>
</feature>
<dbReference type="PANTHER" id="PTHR13466:SF0">
    <property type="entry name" value="SMP-LTD DOMAIN-CONTAINING PROTEIN"/>
    <property type="match status" value="1"/>
</dbReference>
<dbReference type="FunCoup" id="D2VH62">
    <property type="interactions" value="67"/>
</dbReference>
<evidence type="ECO:0000256" key="1">
    <source>
        <dbReference type="ARBA" id="ARBA00004586"/>
    </source>
</evidence>
<dbReference type="InParanoid" id="D2VH62"/>
<feature type="compositionally biased region" description="Basic and acidic residues" evidence="9">
    <location>
        <begin position="322"/>
        <end position="331"/>
    </location>
</feature>
<name>D2VH62_NAEGR</name>
<keyword evidence="4" id="KW-0256">Endoplasmic reticulum</keyword>
<feature type="compositionally biased region" description="Basic residues" evidence="9">
    <location>
        <begin position="378"/>
        <end position="395"/>
    </location>
</feature>
<evidence type="ECO:0000256" key="6">
    <source>
        <dbReference type="ARBA" id="ARBA00023055"/>
    </source>
</evidence>
<dbReference type="PROSITE" id="PS51847">
    <property type="entry name" value="SMP"/>
    <property type="match status" value="1"/>
</dbReference>
<comment type="subcellular location">
    <subcellularLocation>
        <location evidence="1">Endoplasmic reticulum membrane</location>
    </subcellularLocation>
</comment>
<dbReference type="AlphaFoldDB" id="D2VH62"/>
<keyword evidence="7" id="KW-0446">Lipid-binding</keyword>
<accession>D2VH62</accession>
<dbReference type="GO" id="GO:0006869">
    <property type="term" value="P:lipid transport"/>
    <property type="evidence" value="ECO:0007669"/>
    <property type="project" value="UniProtKB-KW"/>
</dbReference>
<dbReference type="VEuPathDB" id="AmoebaDB:NAEGRDRAFT_68288"/>
<evidence type="ECO:0000259" key="11">
    <source>
        <dbReference type="PROSITE" id="PS51847"/>
    </source>
</evidence>
<keyword evidence="5 10" id="KW-1133">Transmembrane helix</keyword>
<dbReference type="OrthoDB" id="26740at2759"/>
<feature type="region of interest" description="Disordered" evidence="9">
    <location>
        <begin position="320"/>
        <end position="395"/>
    </location>
</feature>
<dbReference type="EMBL" id="GG738871">
    <property type="protein sequence ID" value="EFC43837.1"/>
    <property type="molecule type" value="Genomic_DNA"/>
</dbReference>
<evidence type="ECO:0000256" key="9">
    <source>
        <dbReference type="SAM" id="MobiDB-lite"/>
    </source>
</evidence>
<dbReference type="KEGG" id="ngr:NAEGRDRAFT_68288"/>
<dbReference type="InterPro" id="IPR019411">
    <property type="entry name" value="MMM1_dom"/>
</dbReference>
<dbReference type="InterPro" id="IPR031468">
    <property type="entry name" value="SMP_LBD"/>
</dbReference>
<reference evidence="12 13" key="1">
    <citation type="journal article" date="2010" name="Cell">
        <title>The genome of Naegleria gruberi illuminates early eukaryotic versatility.</title>
        <authorList>
            <person name="Fritz-Laylin L.K."/>
            <person name="Prochnik S.E."/>
            <person name="Ginger M.L."/>
            <person name="Dacks J.B."/>
            <person name="Carpenter M.L."/>
            <person name="Field M.C."/>
            <person name="Kuo A."/>
            <person name="Paredez A."/>
            <person name="Chapman J."/>
            <person name="Pham J."/>
            <person name="Shu S."/>
            <person name="Neupane R."/>
            <person name="Cipriano M."/>
            <person name="Mancuso J."/>
            <person name="Tu H."/>
            <person name="Salamov A."/>
            <person name="Lindquist E."/>
            <person name="Shapiro H."/>
            <person name="Lucas S."/>
            <person name="Grigoriev I.V."/>
            <person name="Cande W.Z."/>
            <person name="Fulton C."/>
            <person name="Rokhsar D.S."/>
            <person name="Dawson S.C."/>
        </authorList>
    </citation>
    <scope>NUCLEOTIDE SEQUENCE [LARGE SCALE GENOMIC DNA]</scope>
    <source>
        <strain evidence="12 13">NEG-M</strain>
    </source>
</reference>
<evidence type="ECO:0000313" key="12">
    <source>
        <dbReference type="EMBL" id="EFC43837.1"/>
    </source>
</evidence>
<evidence type="ECO:0000256" key="8">
    <source>
        <dbReference type="ARBA" id="ARBA00023136"/>
    </source>
</evidence>
<organism evidence="13">
    <name type="scientific">Naegleria gruberi</name>
    <name type="common">Amoeba</name>
    <dbReference type="NCBI Taxonomy" id="5762"/>
    <lineage>
        <taxon>Eukaryota</taxon>
        <taxon>Discoba</taxon>
        <taxon>Heterolobosea</taxon>
        <taxon>Tetramitia</taxon>
        <taxon>Eutetramitia</taxon>
        <taxon>Vahlkampfiidae</taxon>
        <taxon>Naegleria</taxon>
    </lineage>
</organism>
<evidence type="ECO:0000313" key="13">
    <source>
        <dbReference type="Proteomes" id="UP000006671"/>
    </source>
</evidence>
<gene>
    <name evidence="12" type="ORF">NAEGRDRAFT_68288</name>
</gene>
<dbReference type="Proteomes" id="UP000006671">
    <property type="component" value="Unassembled WGS sequence"/>
</dbReference>
<feature type="compositionally biased region" description="Acidic residues" evidence="9">
    <location>
        <begin position="346"/>
        <end position="357"/>
    </location>
</feature>
<keyword evidence="6" id="KW-0445">Lipid transport</keyword>
<dbReference type="STRING" id="5762.D2VH62"/>
<sequence>MSVKTKASLPSQESSNSSSQKFLIISGLLLGFSIVFRFVNRQLDSETNQSFFGDIINVFSSFLFTVLLIMFSLCILMCSILFLLLFRKGKPTHIQSSNAGIDISSKVIVSEKAINDINDESVFFVREQESDDGDCKWLNIILNRVLQQYFYKNASKIKKQILQKVSEEMKLPDFVGDLQIKDLNFGSKSPYFKTISAKEDRNGLQVDIAVVYDDPKTKIHLGTEIWINYPVKRFASFPIQFAIENIFLDAKMRVILSPDFKLLKFCFLKQPNFDLIFSNEFGHHSSLQNLPILTDIINRQIYLLLSETLVAPNFIEIPIPEPSEKKTKKSEQEDEADVQADNGEYSSDDLESNNDDELSSRGSDDEDTIEEDQSRQRITNRKTKRSTTRPTSNKK</sequence>
<evidence type="ECO:0000256" key="5">
    <source>
        <dbReference type="ARBA" id="ARBA00022989"/>
    </source>
</evidence>
<keyword evidence="3 10" id="KW-0812">Transmembrane</keyword>
<dbReference type="OMA" id="LRMITKM"/>